<dbReference type="InterPro" id="IPR001828">
    <property type="entry name" value="ANF_lig-bd_rcpt"/>
</dbReference>
<keyword evidence="8" id="KW-0675">Receptor</keyword>
<keyword evidence="7 11" id="KW-0472">Membrane</keyword>
<feature type="domain" description="G-protein coupled receptors family 3 profile" evidence="12">
    <location>
        <begin position="350"/>
        <end position="611"/>
    </location>
</feature>
<dbReference type="Pfam" id="PF00003">
    <property type="entry name" value="7tm_3"/>
    <property type="match status" value="1"/>
</dbReference>
<dbReference type="InterPro" id="IPR028082">
    <property type="entry name" value="Peripla_BP_I"/>
</dbReference>
<dbReference type="AlphaFoldDB" id="A0A6J2KM17"/>
<evidence type="ECO:0000256" key="4">
    <source>
        <dbReference type="ARBA" id="ARBA00022692"/>
    </source>
</evidence>
<evidence type="ECO:0000313" key="14">
    <source>
        <dbReference type="RefSeq" id="XP_028041184.1"/>
    </source>
</evidence>
<dbReference type="GO" id="GO:0005886">
    <property type="term" value="C:plasma membrane"/>
    <property type="evidence" value="ECO:0007669"/>
    <property type="project" value="UniProtKB-SubCell"/>
</dbReference>
<comment type="subcellular location">
    <subcellularLocation>
        <location evidence="1">Cell membrane</location>
        <topology evidence="1">Multi-pass membrane protein</topology>
    </subcellularLocation>
</comment>
<protein>
    <submittedName>
        <fullName evidence="14">Metabotropic glutamate receptor 1-like</fullName>
    </submittedName>
</protein>
<dbReference type="InterPro" id="IPR000162">
    <property type="entry name" value="GPCR_3_mtglu_rcpt"/>
</dbReference>
<dbReference type="RefSeq" id="XP_028041184.1">
    <property type="nucleotide sequence ID" value="XM_028185383.1"/>
</dbReference>
<comment type="similarity">
    <text evidence="2">Belongs to the G-protein coupled receptor 3 family.</text>
</comment>
<keyword evidence="13" id="KW-1185">Reference proteome</keyword>
<dbReference type="OrthoDB" id="425344at2759"/>
<dbReference type="GO" id="GO:0004930">
    <property type="term" value="F:G protein-coupled receptor activity"/>
    <property type="evidence" value="ECO:0007669"/>
    <property type="project" value="UniProtKB-KW"/>
</dbReference>
<keyword evidence="3" id="KW-1003">Cell membrane</keyword>
<dbReference type="InterPro" id="IPR000337">
    <property type="entry name" value="GPCR_3"/>
</dbReference>
<evidence type="ECO:0000256" key="9">
    <source>
        <dbReference type="ARBA" id="ARBA00023180"/>
    </source>
</evidence>
<evidence type="ECO:0000256" key="8">
    <source>
        <dbReference type="ARBA" id="ARBA00023170"/>
    </source>
</evidence>
<feature type="transmembrane region" description="Helical" evidence="11">
    <location>
        <begin position="420"/>
        <end position="440"/>
    </location>
</feature>
<evidence type="ECO:0000256" key="11">
    <source>
        <dbReference type="SAM" id="Phobius"/>
    </source>
</evidence>
<dbReference type="PRINTS" id="PR00248">
    <property type="entry name" value="GPCRMGR"/>
</dbReference>
<dbReference type="Pfam" id="PF07562">
    <property type="entry name" value="NCD3G"/>
    <property type="match status" value="1"/>
</dbReference>
<feature type="transmembrane region" description="Helical" evidence="11">
    <location>
        <begin position="567"/>
        <end position="588"/>
    </location>
</feature>
<dbReference type="GeneID" id="114251193"/>
<evidence type="ECO:0000256" key="5">
    <source>
        <dbReference type="ARBA" id="ARBA00022989"/>
    </source>
</evidence>
<evidence type="ECO:0000256" key="1">
    <source>
        <dbReference type="ARBA" id="ARBA00004651"/>
    </source>
</evidence>
<feature type="transmembrane region" description="Helical" evidence="11">
    <location>
        <begin position="387"/>
        <end position="408"/>
    </location>
</feature>
<evidence type="ECO:0000259" key="12">
    <source>
        <dbReference type="PROSITE" id="PS50259"/>
    </source>
</evidence>
<dbReference type="SUPFAM" id="SSF53822">
    <property type="entry name" value="Periplasmic binding protein-like I"/>
    <property type="match status" value="1"/>
</dbReference>
<name>A0A6J2KM17_BOMMA</name>
<dbReference type="InterPro" id="IPR050726">
    <property type="entry name" value="mGluR"/>
</dbReference>
<proteinExistence type="inferred from homology"/>
<keyword evidence="9" id="KW-0325">Glycoprotein</keyword>
<feature type="transmembrane region" description="Helical" evidence="11">
    <location>
        <begin position="352"/>
        <end position="375"/>
    </location>
</feature>
<reference evidence="14" key="1">
    <citation type="submission" date="2025-08" db="UniProtKB">
        <authorList>
            <consortium name="RefSeq"/>
        </authorList>
    </citation>
    <scope>IDENTIFICATION</scope>
    <source>
        <tissue evidence="14">Silk gland</tissue>
    </source>
</reference>
<dbReference type="InterPro" id="IPR011500">
    <property type="entry name" value="GPCR_3_9-Cys_dom"/>
</dbReference>
<dbReference type="PANTHER" id="PTHR24060">
    <property type="entry name" value="METABOTROPIC GLUTAMATE RECEPTOR"/>
    <property type="match status" value="1"/>
</dbReference>
<sequence length="700" mass="76261">MAAFREEAARGGVCVAREEALRAAPSPREVEAALRRLNGGPRVAVCWCEGRTARALLDSMAREPYLRLNLIASDGWADRRDVVDGLEPHARGALTLRIRSPYLHDFDDYYRTLSPHTNTRNPWFREFWEQKFKCSFKESSGQGVRLCSGSESLMQNYTQEPKLALVVRGVYALAHALHDMRQAKCGARRGLCAALLPFNVSQYQRHLQRVRFRAPDGALVAFDDHGDPLPELSEYDVMRFESDQRGEWRYVRVGRWRRGALHLRGGTRAAYRRGQGVRGVCSEPCGVGEWARAGEGRARCCWTCVPCPPLAITVPPPAPGCKPCLPGHRPDLTRTRCIPSPVEWSGGGRPRAIATLTGAIGLITVCFFSVVLWHYRKTPVVKSASRELCALLLCSAASCHGAALAGAIRPAGLSCAAVRLAAPALGGVYAAVVARTMRVARLVAAVEKRPAARPRLLSSRAQVWTWLALSTPGWAMAAWSATSWPPVARLLHPGRARSVLACAGETATAQLVPLAPALVLLGACVLLAVRTRRLPHNLNETKFVGAAAYATCVTWLAFFPLYAVTEARTACLCACVSLSAGACVLLSLGPRVWVCLCRPERNTRTHFLTATSIRCHLGKYRSGRAARPSATVGESREASSQTTECGECGECGAAGRCARVTRWEGPESAHVLIVLYPHRHVAPLSLAHYAHDSPLADRNL</sequence>
<evidence type="ECO:0000256" key="3">
    <source>
        <dbReference type="ARBA" id="ARBA00022475"/>
    </source>
</evidence>
<feature type="transmembrane region" description="Helical" evidence="11">
    <location>
        <begin position="514"/>
        <end position="531"/>
    </location>
</feature>
<accession>A0A6J2KM17</accession>
<dbReference type="KEGG" id="bman:114251193"/>
<dbReference type="PROSITE" id="PS50259">
    <property type="entry name" value="G_PROTEIN_RECEP_F3_4"/>
    <property type="match status" value="1"/>
</dbReference>
<keyword evidence="10" id="KW-0807">Transducer</keyword>
<dbReference type="Pfam" id="PF01094">
    <property type="entry name" value="ANF_receptor"/>
    <property type="match status" value="1"/>
</dbReference>
<gene>
    <name evidence="14" type="primary">LOC114251193</name>
</gene>
<dbReference type="InterPro" id="IPR038550">
    <property type="entry name" value="GPCR_3_9-Cys_sf"/>
</dbReference>
<dbReference type="InterPro" id="IPR017978">
    <property type="entry name" value="GPCR_3_C"/>
</dbReference>
<feature type="transmembrane region" description="Helical" evidence="11">
    <location>
        <begin position="461"/>
        <end position="481"/>
    </location>
</feature>
<organism evidence="13 14">
    <name type="scientific">Bombyx mandarina</name>
    <name type="common">Wild silk moth</name>
    <name type="synonym">Wild silkworm</name>
    <dbReference type="NCBI Taxonomy" id="7092"/>
    <lineage>
        <taxon>Eukaryota</taxon>
        <taxon>Metazoa</taxon>
        <taxon>Ecdysozoa</taxon>
        <taxon>Arthropoda</taxon>
        <taxon>Hexapoda</taxon>
        <taxon>Insecta</taxon>
        <taxon>Pterygota</taxon>
        <taxon>Neoptera</taxon>
        <taxon>Endopterygota</taxon>
        <taxon>Lepidoptera</taxon>
        <taxon>Glossata</taxon>
        <taxon>Ditrysia</taxon>
        <taxon>Bombycoidea</taxon>
        <taxon>Bombycidae</taxon>
        <taxon>Bombycinae</taxon>
        <taxon>Bombyx</taxon>
    </lineage>
</organism>
<evidence type="ECO:0000256" key="6">
    <source>
        <dbReference type="ARBA" id="ARBA00023040"/>
    </source>
</evidence>
<keyword evidence="5 11" id="KW-1133">Transmembrane helix</keyword>
<dbReference type="Gene3D" id="3.40.50.2300">
    <property type="match status" value="1"/>
</dbReference>
<evidence type="ECO:0000256" key="2">
    <source>
        <dbReference type="ARBA" id="ARBA00007242"/>
    </source>
</evidence>
<feature type="transmembrane region" description="Helical" evidence="11">
    <location>
        <begin position="543"/>
        <end position="561"/>
    </location>
</feature>
<evidence type="ECO:0000256" key="7">
    <source>
        <dbReference type="ARBA" id="ARBA00023136"/>
    </source>
</evidence>
<dbReference type="Proteomes" id="UP000504629">
    <property type="component" value="Unplaced"/>
</dbReference>
<evidence type="ECO:0000256" key="10">
    <source>
        <dbReference type="ARBA" id="ARBA00023224"/>
    </source>
</evidence>
<dbReference type="Gene3D" id="2.10.50.30">
    <property type="entry name" value="GPCR, family 3, nine cysteines domain"/>
    <property type="match status" value="1"/>
</dbReference>
<evidence type="ECO:0000313" key="13">
    <source>
        <dbReference type="Proteomes" id="UP000504629"/>
    </source>
</evidence>
<keyword evidence="6" id="KW-0297">G-protein coupled receptor</keyword>
<keyword evidence="4 11" id="KW-0812">Transmembrane</keyword>
<dbReference type="PRINTS" id="PR00593">
    <property type="entry name" value="MTABOTROPICR"/>
</dbReference>